<gene>
    <name evidence="3" type="ORF">WICPIJ_004405</name>
</gene>
<evidence type="ECO:0000313" key="3">
    <source>
        <dbReference type="EMBL" id="KAH3684623.1"/>
    </source>
</evidence>
<dbReference type="Proteomes" id="UP000774326">
    <property type="component" value="Unassembled WGS sequence"/>
</dbReference>
<sequence length="74" mass="8429">MLRFARPQIKKNLASLTRTYAHKELKFGVEGRAALLKGVETLADAVAVTLGPKGRNVLIEQPFGRRRRRRRSTR</sequence>
<keyword evidence="2" id="KW-0143">Chaperone</keyword>
<dbReference type="InterPro" id="IPR001844">
    <property type="entry name" value="Cpn60/GroEL"/>
</dbReference>
<dbReference type="EMBL" id="JAEUBG010002390">
    <property type="protein sequence ID" value="KAH3684623.1"/>
    <property type="molecule type" value="Genomic_DNA"/>
</dbReference>
<accession>A0A9P8Q5P3</accession>
<dbReference type="GO" id="GO:0140662">
    <property type="term" value="F:ATP-dependent protein folding chaperone"/>
    <property type="evidence" value="ECO:0007669"/>
    <property type="project" value="InterPro"/>
</dbReference>
<dbReference type="AlphaFoldDB" id="A0A9P8Q5P3"/>
<comment type="caution">
    <text evidence="3">The sequence shown here is derived from an EMBL/GenBank/DDBJ whole genome shotgun (WGS) entry which is preliminary data.</text>
</comment>
<reference evidence="3" key="1">
    <citation type="journal article" date="2021" name="Open Biol.">
        <title>Shared evolutionary footprints suggest mitochondrial oxidative damage underlies multiple complex I losses in fungi.</title>
        <authorList>
            <person name="Schikora-Tamarit M.A."/>
            <person name="Marcet-Houben M."/>
            <person name="Nosek J."/>
            <person name="Gabaldon T."/>
        </authorList>
    </citation>
    <scope>NUCLEOTIDE SEQUENCE</scope>
    <source>
        <strain evidence="3">CBS2887</strain>
    </source>
</reference>
<dbReference type="SUPFAM" id="SSF48592">
    <property type="entry name" value="GroEL equatorial domain-like"/>
    <property type="match status" value="1"/>
</dbReference>
<proteinExistence type="inferred from homology"/>
<dbReference type="OrthoDB" id="1733909at2759"/>
<dbReference type="InterPro" id="IPR027413">
    <property type="entry name" value="GROEL-like_equatorial_sf"/>
</dbReference>
<evidence type="ECO:0000256" key="2">
    <source>
        <dbReference type="ARBA" id="ARBA00023186"/>
    </source>
</evidence>
<organism evidence="3 4">
    <name type="scientific">Wickerhamomyces pijperi</name>
    <name type="common">Yeast</name>
    <name type="synonym">Pichia pijperi</name>
    <dbReference type="NCBI Taxonomy" id="599730"/>
    <lineage>
        <taxon>Eukaryota</taxon>
        <taxon>Fungi</taxon>
        <taxon>Dikarya</taxon>
        <taxon>Ascomycota</taxon>
        <taxon>Saccharomycotina</taxon>
        <taxon>Saccharomycetes</taxon>
        <taxon>Phaffomycetales</taxon>
        <taxon>Wickerhamomycetaceae</taxon>
        <taxon>Wickerhamomyces</taxon>
    </lineage>
</organism>
<reference evidence="3" key="2">
    <citation type="submission" date="2021-01" db="EMBL/GenBank/DDBJ databases">
        <authorList>
            <person name="Schikora-Tamarit M.A."/>
        </authorList>
    </citation>
    <scope>NUCLEOTIDE SEQUENCE</scope>
    <source>
        <strain evidence="3">CBS2887</strain>
    </source>
</reference>
<keyword evidence="4" id="KW-1185">Reference proteome</keyword>
<dbReference type="PANTHER" id="PTHR45633">
    <property type="entry name" value="60 KDA HEAT SHOCK PROTEIN, MITOCHONDRIAL"/>
    <property type="match status" value="1"/>
</dbReference>
<dbReference type="GO" id="GO:0042026">
    <property type="term" value="P:protein refolding"/>
    <property type="evidence" value="ECO:0007669"/>
    <property type="project" value="InterPro"/>
</dbReference>
<name>A0A9P8Q5P3_WICPI</name>
<dbReference type="Gene3D" id="1.10.560.10">
    <property type="entry name" value="GroEL-like equatorial domain"/>
    <property type="match status" value="1"/>
</dbReference>
<evidence type="ECO:0000256" key="1">
    <source>
        <dbReference type="ARBA" id="ARBA00006607"/>
    </source>
</evidence>
<evidence type="ECO:0000313" key="4">
    <source>
        <dbReference type="Proteomes" id="UP000774326"/>
    </source>
</evidence>
<comment type="similarity">
    <text evidence="1">Belongs to the chaperonin (HSP60) family.</text>
</comment>
<protein>
    <submittedName>
        <fullName evidence="3">Uncharacterized protein</fullName>
    </submittedName>
</protein>